<dbReference type="GO" id="GO:0030286">
    <property type="term" value="C:dynein complex"/>
    <property type="evidence" value="ECO:0007669"/>
    <property type="project" value="InterPro"/>
</dbReference>
<proteinExistence type="predicted"/>
<dbReference type="EMBL" id="CAMXCT010000276">
    <property type="protein sequence ID" value="CAI3976509.1"/>
    <property type="molecule type" value="Genomic_DNA"/>
</dbReference>
<dbReference type="Proteomes" id="UP001152797">
    <property type="component" value="Unassembled WGS sequence"/>
</dbReference>
<evidence type="ECO:0000256" key="1">
    <source>
        <dbReference type="SAM" id="MobiDB-lite"/>
    </source>
</evidence>
<dbReference type="EMBL" id="CAMXCT030000276">
    <property type="protein sequence ID" value="CAL4763821.1"/>
    <property type="molecule type" value="Genomic_DNA"/>
</dbReference>
<dbReference type="InterPro" id="IPR026983">
    <property type="entry name" value="DHC"/>
</dbReference>
<dbReference type="GO" id="GO:0051959">
    <property type="term" value="F:dynein light intermediate chain binding"/>
    <property type="evidence" value="ECO:0007669"/>
    <property type="project" value="InterPro"/>
</dbReference>
<feature type="compositionally biased region" description="Low complexity" evidence="1">
    <location>
        <begin position="12"/>
        <end position="24"/>
    </location>
</feature>
<protein>
    <submittedName>
        <fullName evidence="5">Dynein heavy chain 1, axonemal</fullName>
    </submittedName>
</protein>
<dbReference type="OrthoDB" id="447173at2759"/>
<evidence type="ECO:0000313" key="3">
    <source>
        <dbReference type="EMBL" id="CAI3976509.1"/>
    </source>
</evidence>
<evidence type="ECO:0000259" key="2">
    <source>
        <dbReference type="Pfam" id="PF17857"/>
    </source>
</evidence>
<dbReference type="EMBL" id="CAMXCT020000276">
    <property type="protein sequence ID" value="CAL1129884.1"/>
    <property type="molecule type" value="Genomic_DNA"/>
</dbReference>
<dbReference type="InterPro" id="IPR041589">
    <property type="entry name" value="DNAH3_AAA_lid_1"/>
</dbReference>
<evidence type="ECO:0000313" key="4">
    <source>
        <dbReference type="EMBL" id="CAL1129884.1"/>
    </source>
</evidence>
<organism evidence="3">
    <name type="scientific">Cladocopium goreaui</name>
    <dbReference type="NCBI Taxonomy" id="2562237"/>
    <lineage>
        <taxon>Eukaryota</taxon>
        <taxon>Sar</taxon>
        <taxon>Alveolata</taxon>
        <taxon>Dinophyceae</taxon>
        <taxon>Suessiales</taxon>
        <taxon>Symbiodiniaceae</taxon>
        <taxon>Cladocopium</taxon>
    </lineage>
</organism>
<dbReference type="Gene3D" id="1.20.920.30">
    <property type="match status" value="1"/>
</dbReference>
<dbReference type="PANTHER" id="PTHR22878:SF68">
    <property type="entry name" value="DYNEIN HEAVY CHAIN 6, AXONEMAL-LIKE"/>
    <property type="match status" value="1"/>
</dbReference>
<evidence type="ECO:0000313" key="6">
    <source>
        <dbReference type="Proteomes" id="UP001152797"/>
    </source>
</evidence>
<keyword evidence="6" id="KW-1185">Reference proteome</keyword>
<name>A0A9P1BND6_9DINO</name>
<dbReference type="PANTHER" id="PTHR22878">
    <property type="entry name" value="DYNEIN HEAVY CHAIN 6, AXONEMAL-LIKE-RELATED"/>
    <property type="match status" value="1"/>
</dbReference>
<evidence type="ECO:0000313" key="5">
    <source>
        <dbReference type="EMBL" id="CAL4763821.1"/>
    </source>
</evidence>
<sequence>MQWWPQTCRGNPFSESSQPFSTTSSSRVSKKSIIDLKDNIVNCSIDTFEAAGTDLLPTPSKSHDTFNLRDIWKVSQGICSLKSKKVSDPLVTRCFCHENVRVIAGLW</sequence>
<dbReference type="GO" id="GO:0007018">
    <property type="term" value="P:microtubule-based movement"/>
    <property type="evidence" value="ECO:0007669"/>
    <property type="project" value="InterPro"/>
</dbReference>
<gene>
    <name evidence="3" type="ORF">C1SCF055_LOCUS4722</name>
</gene>
<feature type="domain" description="Dynein heavy chain 3 AAA+ lid" evidence="2">
    <location>
        <begin position="50"/>
        <end position="103"/>
    </location>
</feature>
<dbReference type="Pfam" id="PF17857">
    <property type="entry name" value="AAA_lid_1"/>
    <property type="match status" value="1"/>
</dbReference>
<dbReference type="AlphaFoldDB" id="A0A9P1BND6"/>
<accession>A0A9P1BND6</accession>
<feature type="region of interest" description="Disordered" evidence="1">
    <location>
        <begin position="1"/>
        <end position="24"/>
    </location>
</feature>
<comment type="caution">
    <text evidence="3">The sequence shown here is derived from an EMBL/GenBank/DDBJ whole genome shotgun (WGS) entry which is preliminary data.</text>
</comment>
<reference evidence="3" key="1">
    <citation type="submission" date="2022-10" db="EMBL/GenBank/DDBJ databases">
        <authorList>
            <person name="Chen Y."/>
            <person name="Dougan E. K."/>
            <person name="Chan C."/>
            <person name="Rhodes N."/>
            <person name="Thang M."/>
        </authorList>
    </citation>
    <scope>NUCLEOTIDE SEQUENCE</scope>
</reference>
<reference evidence="4" key="2">
    <citation type="submission" date="2024-04" db="EMBL/GenBank/DDBJ databases">
        <authorList>
            <person name="Chen Y."/>
            <person name="Shah S."/>
            <person name="Dougan E. K."/>
            <person name="Thang M."/>
            <person name="Chan C."/>
        </authorList>
    </citation>
    <scope>NUCLEOTIDE SEQUENCE [LARGE SCALE GENOMIC DNA]</scope>
</reference>
<dbReference type="GO" id="GO:0045505">
    <property type="term" value="F:dynein intermediate chain binding"/>
    <property type="evidence" value="ECO:0007669"/>
    <property type="project" value="InterPro"/>
</dbReference>